<gene>
    <name evidence="2" type="ORF">YM304_26790</name>
</gene>
<evidence type="ECO:0000313" key="3">
    <source>
        <dbReference type="Proteomes" id="UP000011863"/>
    </source>
</evidence>
<evidence type="ECO:0000259" key="1">
    <source>
        <dbReference type="Pfam" id="PF00144"/>
    </source>
</evidence>
<keyword evidence="3" id="KW-1185">Reference proteome</keyword>
<dbReference type="AlphaFoldDB" id="A0A6C7E9H5"/>
<organism evidence="2 3">
    <name type="scientific">Ilumatobacter coccineus (strain NBRC 103263 / KCTC 29153 / YM16-304)</name>
    <dbReference type="NCBI Taxonomy" id="1313172"/>
    <lineage>
        <taxon>Bacteria</taxon>
        <taxon>Bacillati</taxon>
        <taxon>Actinomycetota</taxon>
        <taxon>Acidimicrobiia</taxon>
        <taxon>Acidimicrobiales</taxon>
        <taxon>Ilumatobacteraceae</taxon>
        <taxon>Ilumatobacter</taxon>
    </lineage>
</organism>
<dbReference type="KEGG" id="aym:YM304_26790"/>
<dbReference type="Pfam" id="PF00144">
    <property type="entry name" value="Beta-lactamase"/>
    <property type="match status" value="1"/>
</dbReference>
<dbReference type="EMBL" id="AP012057">
    <property type="protein sequence ID" value="BAN02993.1"/>
    <property type="molecule type" value="Genomic_DNA"/>
</dbReference>
<protein>
    <submittedName>
        <fullName evidence="2">Peptidase S12 family protein</fullName>
    </submittedName>
</protein>
<accession>A0A6C7E9H5</accession>
<dbReference type="InterPro" id="IPR001466">
    <property type="entry name" value="Beta-lactam-related"/>
</dbReference>
<dbReference type="InterPro" id="IPR050789">
    <property type="entry name" value="Diverse_Enzym_Activities"/>
</dbReference>
<name>A0A6C7E9H5_ILUCY</name>
<proteinExistence type="predicted"/>
<dbReference type="PANTHER" id="PTHR43283:SF15">
    <property type="entry name" value="CONSERVED PROTEIN"/>
    <property type="match status" value="1"/>
</dbReference>
<dbReference type="OrthoDB" id="3336932at2"/>
<feature type="domain" description="Beta-lactamase-related" evidence="1">
    <location>
        <begin position="14"/>
        <end position="252"/>
    </location>
</feature>
<dbReference type="RefSeq" id="WP_015442240.1">
    <property type="nucleotide sequence ID" value="NC_020520.1"/>
</dbReference>
<dbReference type="SUPFAM" id="SSF56601">
    <property type="entry name" value="beta-lactamase/transpeptidase-like"/>
    <property type="match status" value="1"/>
</dbReference>
<sequence length="281" mass="29993">MVARALDLTSHWPVPTVAAAVTRHGEVLDSIGPTDHQFRLASIGKTLVAWTCLIATEEGIISLDDVIGPDDGHHRTLRHLLSHASGYGFNAGDSISAPERRRMYGNHAIEVAAEHLAAAAGMPFAEYLKAGVLDQLDMDSTELRGSPADSIWSTVDDLGRFLAEVATPRLVTAASAAEATSPQFPGLAGIVPGVGRFDNCPWGLGFEIRGDKSPHWTGTRNSDATYGHFGGAGTMAWTDPRLDGLSLVALTDLPFDQWADAALVEWPRLSDAVIDEFAGTR</sequence>
<dbReference type="PANTHER" id="PTHR43283">
    <property type="entry name" value="BETA-LACTAMASE-RELATED"/>
    <property type="match status" value="1"/>
</dbReference>
<evidence type="ECO:0000313" key="2">
    <source>
        <dbReference type="EMBL" id="BAN02993.1"/>
    </source>
</evidence>
<dbReference type="Proteomes" id="UP000011863">
    <property type="component" value="Chromosome"/>
</dbReference>
<dbReference type="Gene3D" id="3.40.710.10">
    <property type="entry name" value="DD-peptidase/beta-lactamase superfamily"/>
    <property type="match status" value="1"/>
</dbReference>
<reference evidence="2 3" key="1">
    <citation type="journal article" date="2013" name="Int. J. Syst. Evol. Microbiol.">
        <title>Ilumatobacter nonamiense sp. nov. and Ilumatobacter coccineum sp. nov., isolated from seashore sand.</title>
        <authorList>
            <person name="Matsumoto A."/>
            <person name="Kasai H."/>
            <person name="Matsuo Y."/>
            <person name="Shizuri Y."/>
            <person name="Ichikawa N."/>
            <person name="Fujita N."/>
            <person name="Omura S."/>
            <person name="Takahashi Y."/>
        </authorList>
    </citation>
    <scope>NUCLEOTIDE SEQUENCE [LARGE SCALE GENOMIC DNA]</scope>
    <source>
        <strain evidence="3">NBRC 103263 / KCTC 29153 / YM16-304</strain>
    </source>
</reference>
<dbReference type="InterPro" id="IPR012338">
    <property type="entry name" value="Beta-lactam/transpept-like"/>
</dbReference>